<comment type="function">
    <text evidence="4">Catalyzes the interconversion of L-alanine and D-alanine. May also act on other amino acids.</text>
</comment>
<organism evidence="6 7">
    <name type="scientific">Effusibacillus consociatus</name>
    <dbReference type="NCBI Taxonomy" id="1117041"/>
    <lineage>
        <taxon>Bacteria</taxon>
        <taxon>Bacillati</taxon>
        <taxon>Bacillota</taxon>
        <taxon>Bacilli</taxon>
        <taxon>Bacillales</taxon>
        <taxon>Alicyclobacillaceae</taxon>
        <taxon>Effusibacillus</taxon>
    </lineage>
</organism>
<dbReference type="InterPro" id="IPR009006">
    <property type="entry name" value="Ala_racemase/Decarboxylase_C"/>
</dbReference>
<dbReference type="PANTHER" id="PTHR30511">
    <property type="entry name" value="ALANINE RACEMASE"/>
    <property type="match status" value="1"/>
</dbReference>
<dbReference type="NCBIfam" id="TIGR00492">
    <property type="entry name" value="alr"/>
    <property type="match status" value="1"/>
</dbReference>
<feature type="binding site" evidence="4">
    <location>
        <position position="134"/>
    </location>
    <ligand>
        <name>substrate</name>
    </ligand>
</feature>
<dbReference type="InterPro" id="IPR001608">
    <property type="entry name" value="Ala_racemase_N"/>
</dbReference>
<dbReference type="HAMAP" id="MF_01201">
    <property type="entry name" value="Ala_racemase"/>
    <property type="match status" value="1"/>
</dbReference>
<comment type="cofactor">
    <cofactor evidence="1 4">
        <name>pyridoxal 5'-phosphate</name>
        <dbReference type="ChEBI" id="CHEBI:597326"/>
    </cofactor>
</comment>
<sequence>MIRPTWAEINLSNIAHNVQEFRRILPPHTRIMAAVKADGYGHGAVQVAKRALAAGVTYLAVASVEEAIELRQARILAPILVLGYTPPTAVEHVVRWNLTQTVFQTDVAEALAKTAAAAGKSARIHVKVDTGMGRIGVQAEEAAAFISQLSGRDGIEVEGMFSHFATADAADKQYAEGQILRWKTLLGQLEERGMKIPLRHIANSAAAIEFPEMAYDMVRIGISLYGLYPSKEVNRSKVDLRQALRLVSQIVHLKILPRGAGVSYGAARIDREQAVIATIPIGYGDGYSRRLSGKAHVLIRGQRAPIIGRICMDQCMVDVTDIEGVSLGDEVVLYGGQEKDFISLDEIADLLGTISYEVACDLGKRVPRVYLEK</sequence>
<reference evidence="7" key="1">
    <citation type="journal article" date="2019" name="Int. J. Syst. Evol. Microbiol.">
        <title>The Global Catalogue of Microorganisms (GCM) 10K type strain sequencing project: providing services to taxonomists for standard genome sequencing and annotation.</title>
        <authorList>
            <consortium name="The Broad Institute Genomics Platform"/>
            <consortium name="The Broad Institute Genome Sequencing Center for Infectious Disease"/>
            <person name="Wu L."/>
            <person name="Ma J."/>
        </authorList>
    </citation>
    <scope>NUCLEOTIDE SEQUENCE [LARGE SCALE GENOMIC DNA]</scope>
    <source>
        <strain evidence="7">WYCCWR 12678</strain>
    </source>
</reference>
<evidence type="ECO:0000256" key="1">
    <source>
        <dbReference type="ARBA" id="ARBA00001933"/>
    </source>
</evidence>
<keyword evidence="2 4" id="KW-0663">Pyridoxal phosphate</keyword>
<dbReference type="RefSeq" id="WP_380024738.1">
    <property type="nucleotide sequence ID" value="NZ_JBHSHC010000033.1"/>
</dbReference>
<evidence type="ECO:0000313" key="6">
    <source>
        <dbReference type="EMBL" id="MFC4766844.1"/>
    </source>
</evidence>
<dbReference type="SMART" id="SM01005">
    <property type="entry name" value="Ala_racemase_C"/>
    <property type="match status" value="1"/>
</dbReference>
<evidence type="ECO:0000256" key="3">
    <source>
        <dbReference type="ARBA" id="ARBA00023235"/>
    </source>
</evidence>
<evidence type="ECO:0000259" key="5">
    <source>
        <dbReference type="SMART" id="SM01005"/>
    </source>
</evidence>
<dbReference type="InterPro" id="IPR011079">
    <property type="entry name" value="Ala_racemase_C"/>
</dbReference>
<dbReference type="GO" id="GO:0008784">
    <property type="term" value="F:alanine racemase activity"/>
    <property type="evidence" value="ECO:0007669"/>
    <property type="project" value="UniProtKB-EC"/>
</dbReference>
<dbReference type="Gene3D" id="3.20.20.10">
    <property type="entry name" value="Alanine racemase"/>
    <property type="match status" value="1"/>
</dbReference>
<evidence type="ECO:0000256" key="2">
    <source>
        <dbReference type="ARBA" id="ARBA00022898"/>
    </source>
</evidence>
<comment type="catalytic activity">
    <reaction evidence="4">
        <text>L-alanine = D-alanine</text>
        <dbReference type="Rhea" id="RHEA:20249"/>
        <dbReference type="ChEBI" id="CHEBI:57416"/>
        <dbReference type="ChEBI" id="CHEBI:57972"/>
        <dbReference type="EC" id="5.1.1.1"/>
    </reaction>
</comment>
<dbReference type="Pfam" id="PF00842">
    <property type="entry name" value="Ala_racemase_C"/>
    <property type="match status" value="1"/>
</dbReference>
<comment type="caution">
    <text evidence="6">The sequence shown here is derived from an EMBL/GenBank/DDBJ whole genome shotgun (WGS) entry which is preliminary data.</text>
</comment>
<feature type="active site" description="Proton acceptor; specific for L-alanine" evidence="4">
    <location>
        <position position="264"/>
    </location>
</feature>
<dbReference type="EMBL" id="JBHSHC010000033">
    <property type="protein sequence ID" value="MFC4766844.1"/>
    <property type="molecule type" value="Genomic_DNA"/>
</dbReference>
<feature type="active site" description="Proton acceptor; specific for D-alanine" evidence="4">
    <location>
        <position position="36"/>
    </location>
</feature>
<feature type="binding site" evidence="4">
    <location>
        <position position="312"/>
    </location>
    <ligand>
        <name>substrate</name>
    </ligand>
</feature>
<dbReference type="Proteomes" id="UP001596002">
    <property type="component" value="Unassembled WGS sequence"/>
</dbReference>
<dbReference type="EC" id="5.1.1.1" evidence="4"/>
<keyword evidence="7" id="KW-1185">Reference proteome</keyword>
<evidence type="ECO:0000313" key="7">
    <source>
        <dbReference type="Proteomes" id="UP001596002"/>
    </source>
</evidence>
<dbReference type="PRINTS" id="PR00992">
    <property type="entry name" value="ALARACEMASE"/>
</dbReference>
<gene>
    <name evidence="6" type="primary">alr</name>
    <name evidence="6" type="ORF">ACFO8Q_05615</name>
</gene>
<evidence type="ECO:0000256" key="4">
    <source>
        <dbReference type="HAMAP-Rule" id="MF_01201"/>
    </source>
</evidence>
<feature type="domain" description="Alanine racemase C-terminal" evidence="5">
    <location>
        <begin position="243"/>
        <end position="371"/>
    </location>
</feature>
<dbReference type="Pfam" id="PF01168">
    <property type="entry name" value="Ala_racemase_N"/>
    <property type="match status" value="1"/>
</dbReference>
<dbReference type="InterPro" id="IPR020622">
    <property type="entry name" value="Ala_racemase_pyridoxalP-BS"/>
</dbReference>
<name>A0ABV9PZ83_9BACL</name>
<dbReference type="SUPFAM" id="SSF51419">
    <property type="entry name" value="PLP-binding barrel"/>
    <property type="match status" value="1"/>
</dbReference>
<comment type="similarity">
    <text evidence="4">Belongs to the alanine racemase family.</text>
</comment>
<dbReference type="InterPro" id="IPR000821">
    <property type="entry name" value="Ala_racemase"/>
</dbReference>
<dbReference type="PANTHER" id="PTHR30511:SF0">
    <property type="entry name" value="ALANINE RACEMASE, CATABOLIC-RELATED"/>
    <property type="match status" value="1"/>
</dbReference>
<proteinExistence type="inferred from homology"/>
<dbReference type="SUPFAM" id="SSF50621">
    <property type="entry name" value="Alanine racemase C-terminal domain-like"/>
    <property type="match status" value="1"/>
</dbReference>
<dbReference type="CDD" id="cd00430">
    <property type="entry name" value="PLPDE_III_AR"/>
    <property type="match status" value="1"/>
</dbReference>
<dbReference type="Gene3D" id="2.40.37.10">
    <property type="entry name" value="Lyase, Ornithine Decarboxylase, Chain A, domain 1"/>
    <property type="match status" value="1"/>
</dbReference>
<protein>
    <recommendedName>
        <fullName evidence="4">Alanine racemase</fullName>
        <ecNumber evidence="4">5.1.1.1</ecNumber>
    </recommendedName>
</protein>
<feature type="modified residue" description="N6-(pyridoxal phosphate)lysine" evidence="4">
    <location>
        <position position="36"/>
    </location>
</feature>
<keyword evidence="3 4" id="KW-0413">Isomerase</keyword>
<dbReference type="InterPro" id="IPR029066">
    <property type="entry name" value="PLP-binding_barrel"/>
</dbReference>
<dbReference type="PROSITE" id="PS00395">
    <property type="entry name" value="ALANINE_RACEMASE"/>
    <property type="match status" value="1"/>
</dbReference>
<comment type="pathway">
    <text evidence="4">Amino-acid biosynthesis; D-alanine biosynthesis; D-alanine from L-alanine: step 1/1.</text>
</comment>
<accession>A0ABV9PZ83</accession>